<dbReference type="Gene3D" id="1.10.3290.10">
    <property type="entry name" value="Fido-like domain"/>
    <property type="match status" value="1"/>
</dbReference>
<feature type="active site" evidence="1">
    <location>
        <position position="61"/>
    </location>
</feature>
<evidence type="ECO:0000256" key="1">
    <source>
        <dbReference type="PIRSR" id="PIRSR640198-1"/>
    </source>
</evidence>
<dbReference type="InterPro" id="IPR036597">
    <property type="entry name" value="Fido-like_dom_sf"/>
</dbReference>
<dbReference type="AlphaFoldDB" id="A0A9N8JEG4"/>
<dbReference type="EMBL" id="CAIJEN010000005">
    <property type="protein sequence ID" value="CAD0086537.1"/>
    <property type="molecule type" value="Genomic_DNA"/>
</dbReference>
<keyword evidence="2" id="KW-0547">Nucleotide-binding</keyword>
<dbReference type="Proteomes" id="UP000716446">
    <property type="component" value="Unassembled WGS sequence"/>
</dbReference>
<protein>
    <recommendedName>
        <fullName evidence="3">Fido domain-containing protein</fullName>
    </recommendedName>
</protein>
<comment type="caution">
    <text evidence="4">The sequence shown here is derived from an EMBL/GenBank/DDBJ whole genome shotgun (WGS) entry which is preliminary data.</text>
</comment>
<evidence type="ECO:0000256" key="2">
    <source>
        <dbReference type="PIRSR" id="PIRSR640198-2"/>
    </source>
</evidence>
<evidence type="ECO:0000259" key="3">
    <source>
        <dbReference type="PROSITE" id="PS51459"/>
    </source>
</evidence>
<reference evidence="4" key="1">
    <citation type="submission" date="2020-06" db="EMBL/GenBank/DDBJ databases">
        <authorList>
            <person name="Onetto C."/>
        </authorList>
    </citation>
    <scope>NUCLEOTIDE SEQUENCE</scope>
</reference>
<dbReference type="PANTHER" id="PTHR13504:SF38">
    <property type="entry name" value="FIDO DOMAIN-CONTAINING PROTEIN"/>
    <property type="match status" value="1"/>
</dbReference>
<keyword evidence="2" id="KW-0067">ATP-binding</keyword>
<evidence type="ECO:0000313" key="4">
    <source>
        <dbReference type="EMBL" id="CAD0086537.1"/>
    </source>
</evidence>
<dbReference type="InterPro" id="IPR003812">
    <property type="entry name" value="Fido"/>
</dbReference>
<feature type="domain" description="Fido" evidence="3">
    <location>
        <begin position="1"/>
        <end position="125"/>
    </location>
</feature>
<name>A0A9N8JEG4_9PEZI</name>
<dbReference type="Pfam" id="PF02661">
    <property type="entry name" value="Fic"/>
    <property type="match status" value="1"/>
</dbReference>
<proteinExistence type="predicted"/>
<dbReference type="InterPro" id="IPR040198">
    <property type="entry name" value="Fido_containing"/>
</dbReference>
<dbReference type="SUPFAM" id="SSF140931">
    <property type="entry name" value="Fic-like"/>
    <property type="match status" value="1"/>
</dbReference>
<gene>
    <name evidence="4" type="ORF">AWRI4619_LOCUS4170</name>
</gene>
<organism evidence="4 5">
    <name type="scientific">Aureobasidium vineae</name>
    <dbReference type="NCBI Taxonomy" id="2773715"/>
    <lineage>
        <taxon>Eukaryota</taxon>
        <taxon>Fungi</taxon>
        <taxon>Dikarya</taxon>
        <taxon>Ascomycota</taxon>
        <taxon>Pezizomycotina</taxon>
        <taxon>Dothideomycetes</taxon>
        <taxon>Dothideomycetidae</taxon>
        <taxon>Dothideales</taxon>
        <taxon>Saccotheciaceae</taxon>
        <taxon>Aureobasidium</taxon>
    </lineage>
</organism>
<feature type="binding site" evidence="2">
    <location>
        <begin position="65"/>
        <end position="72"/>
    </location>
    <ligand>
        <name>ATP</name>
        <dbReference type="ChEBI" id="CHEBI:30616"/>
    </ligand>
</feature>
<dbReference type="GO" id="GO:0005524">
    <property type="term" value="F:ATP binding"/>
    <property type="evidence" value="ECO:0007669"/>
    <property type="project" value="UniProtKB-KW"/>
</dbReference>
<dbReference type="PANTHER" id="PTHR13504">
    <property type="entry name" value="FIDO DOMAIN-CONTAINING PROTEIN DDB_G0283145"/>
    <property type="match status" value="1"/>
</dbReference>
<keyword evidence="5" id="KW-1185">Reference proteome</keyword>
<dbReference type="PROSITE" id="PS51459">
    <property type="entry name" value="FIDO"/>
    <property type="match status" value="1"/>
</dbReference>
<evidence type="ECO:0000313" key="5">
    <source>
        <dbReference type="Proteomes" id="UP000716446"/>
    </source>
</evidence>
<sequence>MYRTSPVHAGFTIFTAPEHVPEGMRTSISDLSADIVAAEQAGHIDSYVLAAKYCHKFVNIHPFVDGNGRTCRLILNVLVFKYTGMLCVLGENEQAVQNYLSVAVRGSESDQAWKDADEVETAFMKSPWGELAFFILRQVTKGLDIEWTVS</sequence>
<accession>A0A9N8JEG4</accession>